<evidence type="ECO:0000313" key="2">
    <source>
        <dbReference type="EMBL" id="SHG88501.1"/>
    </source>
</evidence>
<feature type="chain" id="PRO_5012816040" description="Lipoprotein" evidence="1">
    <location>
        <begin position="20"/>
        <end position="348"/>
    </location>
</feature>
<sequence length="348" mass="37603">MFKKNILLAAALVSTTLLTGCIGGNLKPKDTTPVPAEHAIMAPTPEELKAQMSGHGYKIILSPVEYASSNDKVFANEVYDDISQRLLKSGNTVVDRTLAAKLKDELLAAETSGKFRTSGPAVADIVIMTKIASVKYGSKFSEASYWTDKKGKNHKTDASCSFSSKAQMYVRAYKIPSMELINTYEYEGSSSFSTDTNRSNCPITEASANGLMANALSDAVKSGSGETLNDLAPEAYVVERRDNADASKSLFRVTIAKKSGAMKGAAVKFYRKKSHITPITNEVRIEKSLLGEGEIIAEGIDAQGAYVYVDDKELINELKIGDIAKLDHGKCDVGEYEVFGSCVKVPSF</sequence>
<name>A0A1M5NG54_9GAMM</name>
<keyword evidence="1" id="KW-0732">Signal</keyword>
<dbReference type="RefSeq" id="WP_072842456.1">
    <property type="nucleotide sequence ID" value="NZ_FQVF01000039.1"/>
</dbReference>
<dbReference type="PROSITE" id="PS51257">
    <property type="entry name" value="PROKAR_LIPOPROTEIN"/>
    <property type="match status" value="1"/>
</dbReference>
<dbReference type="EMBL" id="FQVF01000039">
    <property type="protein sequence ID" value="SHG88501.1"/>
    <property type="molecule type" value="Genomic_DNA"/>
</dbReference>
<dbReference type="OrthoDB" id="6096888at2"/>
<dbReference type="STRING" id="1122206.SAMN02745753_04653"/>
<organism evidence="2 3">
    <name type="scientific">Marinomonas polaris DSM 16579</name>
    <dbReference type="NCBI Taxonomy" id="1122206"/>
    <lineage>
        <taxon>Bacteria</taxon>
        <taxon>Pseudomonadati</taxon>
        <taxon>Pseudomonadota</taxon>
        <taxon>Gammaproteobacteria</taxon>
        <taxon>Oceanospirillales</taxon>
        <taxon>Oceanospirillaceae</taxon>
        <taxon>Marinomonas</taxon>
    </lineage>
</organism>
<dbReference type="Proteomes" id="UP000184517">
    <property type="component" value="Unassembled WGS sequence"/>
</dbReference>
<evidence type="ECO:0000256" key="1">
    <source>
        <dbReference type="SAM" id="SignalP"/>
    </source>
</evidence>
<gene>
    <name evidence="2" type="ORF">SAMN02745753_04653</name>
</gene>
<feature type="signal peptide" evidence="1">
    <location>
        <begin position="1"/>
        <end position="19"/>
    </location>
</feature>
<accession>A0A1M5NG54</accession>
<dbReference type="AlphaFoldDB" id="A0A1M5NG54"/>
<reference evidence="3" key="1">
    <citation type="submission" date="2016-11" db="EMBL/GenBank/DDBJ databases">
        <authorList>
            <person name="Varghese N."/>
            <person name="Submissions S."/>
        </authorList>
    </citation>
    <scope>NUCLEOTIDE SEQUENCE [LARGE SCALE GENOMIC DNA]</scope>
    <source>
        <strain evidence="3">DSM 16579</strain>
    </source>
</reference>
<protein>
    <recommendedName>
        <fullName evidence="4">Lipoprotein</fullName>
    </recommendedName>
</protein>
<proteinExistence type="predicted"/>
<keyword evidence="3" id="KW-1185">Reference proteome</keyword>
<evidence type="ECO:0008006" key="4">
    <source>
        <dbReference type="Google" id="ProtNLM"/>
    </source>
</evidence>
<evidence type="ECO:0000313" key="3">
    <source>
        <dbReference type="Proteomes" id="UP000184517"/>
    </source>
</evidence>